<proteinExistence type="predicted"/>
<name>A0A2Z5ZD24_9PROT</name>
<evidence type="ECO:0000313" key="1">
    <source>
        <dbReference type="EMBL" id="BBC78420.1"/>
    </source>
</evidence>
<accession>A0A2Z5ZD24</accession>
<dbReference type="AlphaFoldDB" id="A0A2Z5ZD24"/>
<dbReference type="Proteomes" id="UP000270034">
    <property type="component" value="Chromosome"/>
</dbReference>
<gene>
    <name evidence="1" type="ORF">AcetOrient_orf00110</name>
</gene>
<organism evidence="1 2">
    <name type="scientific">Acetobacter orientalis</name>
    <dbReference type="NCBI Taxonomy" id="146474"/>
    <lineage>
        <taxon>Bacteria</taxon>
        <taxon>Pseudomonadati</taxon>
        <taxon>Pseudomonadota</taxon>
        <taxon>Alphaproteobacteria</taxon>
        <taxon>Acetobacterales</taxon>
        <taxon>Acetobacteraceae</taxon>
        <taxon>Acetobacter</taxon>
    </lineage>
</organism>
<dbReference type="EMBL" id="AP018515">
    <property type="protein sequence ID" value="BBC78420.1"/>
    <property type="molecule type" value="Genomic_DNA"/>
</dbReference>
<dbReference type="KEGG" id="aot:AcetOri_orf00110"/>
<sequence>MGAKNFSQLSDQSAFWALGQGVAAKGGAKVHCGEISGFGCGLTDRSMLR</sequence>
<evidence type="ECO:0000313" key="2">
    <source>
        <dbReference type="Proteomes" id="UP000270034"/>
    </source>
</evidence>
<reference evidence="1 2" key="1">
    <citation type="submission" date="2018-02" db="EMBL/GenBank/DDBJ databases">
        <title>Acetobacter orientalis genome.</title>
        <authorList>
            <person name="Nakashima N."/>
            <person name="Tamura T."/>
        </authorList>
    </citation>
    <scope>NUCLEOTIDE SEQUENCE [LARGE SCALE GENOMIC DNA]</scope>
    <source>
        <strain evidence="1 2">FAN1</strain>
    </source>
</reference>
<protein>
    <submittedName>
        <fullName evidence="1">Uncharacterized protein</fullName>
    </submittedName>
</protein>